<organism evidence="20 21">
    <name type="scientific">Potamilus streckersoni</name>
    <dbReference type="NCBI Taxonomy" id="2493646"/>
    <lineage>
        <taxon>Eukaryota</taxon>
        <taxon>Metazoa</taxon>
        <taxon>Spiralia</taxon>
        <taxon>Lophotrochozoa</taxon>
        <taxon>Mollusca</taxon>
        <taxon>Bivalvia</taxon>
        <taxon>Autobranchia</taxon>
        <taxon>Heteroconchia</taxon>
        <taxon>Palaeoheterodonta</taxon>
        <taxon>Unionida</taxon>
        <taxon>Unionoidea</taxon>
        <taxon>Unionidae</taxon>
        <taxon>Ambleminae</taxon>
        <taxon>Lampsilini</taxon>
        <taxon>Potamilus</taxon>
    </lineage>
</organism>
<feature type="binding site" evidence="15">
    <location>
        <position position="851"/>
    </location>
    <ligand>
        <name>Zn(2+)</name>
        <dbReference type="ChEBI" id="CHEBI:29105"/>
    </ligand>
</feature>
<evidence type="ECO:0000256" key="16">
    <source>
        <dbReference type="SAM" id="Coils"/>
    </source>
</evidence>
<keyword evidence="12" id="KW-0342">GTP-binding</keyword>
<keyword evidence="21" id="KW-1185">Reference proteome</keyword>
<dbReference type="EMBL" id="JAEAOA010001427">
    <property type="protein sequence ID" value="KAK3582626.1"/>
    <property type="molecule type" value="Genomic_DNA"/>
</dbReference>
<accession>A0AAE0RZT1</accession>
<comment type="similarity">
    <text evidence="1">Belongs to the TRAFAC class TrmE-Era-EngA-EngB-Septin-like GTPase superfamily. EngA (Der) GTPase family.</text>
</comment>
<dbReference type="InterPro" id="IPR015946">
    <property type="entry name" value="KH_dom-like_a/b"/>
</dbReference>
<dbReference type="CDD" id="cd01894">
    <property type="entry name" value="EngA1"/>
    <property type="match status" value="1"/>
</dbReference>
<dbReference type="CDD" id="cd12813">
    <property type="entry name" value="LbR-like"/>
    <property type="match status" value="1"/>
</dbReference>
<dbReference type="InterPro" id="IPR027417">
    <property type="entry name" value="P-loop_NTPase"/>
</dbReference>
<name>A0AAE0RZT1_9BIVA</name>
<evidence type="ECO:0000256" key="4">
    <source>
        <dbReference type="ARBA" id="ARBA00022723"/>
    </source>
</evidence>
<dbReference type="Pfam" id="PF14714">
    <property type="entry name" value="KH_dom-like"/>
    <property type="match status" value="1"/>
</dbReference>
<keyword evidence="13" id="KW-0234">DNA repair</keyword>
<evidence type="ECO:0000256" key="9">
    <source>
        <dbReference type="ARBA" id="ARBA00022833"/>
    </source>
</evidence>
<evidence type="ECO:0000256" key="8">
    <source>
        <dbReference type="ARBA" id="ARBA00022801"/>
    </source>
</evidence>
<proteinExistence type="inferred from homology"/>
<evidence type="ECO:0000256" key="12">
    <source>
        <dbReference type="ARBA" id="ARBA00023134"/>
    </source>
</evidence>
<dbReference type="Pfam" id="PF01926">
    <property type="entry name" value="MMR_HSR1"/>
    <property type="match status" value="2"/>
</dbReference>
<dbReference type="PANTHER" id="PTHR43834">
    <property type="entry name" value="GTPASE DER"/>
    <property type="match status" value="1"/>
</dbReference>
<keyword evidence="8" id="KW-0378">Hydrolase</keyword>
<evidence type="ECO:0000256" key="10">
    <source>
        <dbReference type="ARBA" id="ARBA00022840"/>
    </source>
</evidence>
<evidence type="ECO:0000256" key="14">
    <source>
        <dbReference type="ARBA" id="ARBA00032345"/>
    </source>
</evidence>
<dbReference type="InterPro" id="IPR005225">
    <property type="entry name" value="Small_GTP-bd"/>
</dbReference>
<dbReference type="GO" id="GO:0006302">
    <property type="term" value="P:double-strand break repair"/>
    <property type="evidence" value="ECO:0007669"/>
    <property type="project" value="InterPro"/>
</dbReference>
<dbReference type="GO" id="GO:0046872">
    <property type="term" value="F:metal ion binding"/>
    <property type="evidence" value="ECO:0007669"/>
    <property type="project" value="UniProtKB-UniRule"/>
</dbReference>
<dbReference type="InterPro" id="IPR013134">
    <property type="entry name" value="Zn_hook_RAD50"/>
</dbReference>
<feature type="compositionally biased region" description="Low complexity" evidence="17">
    <location>
        <begin position="14"/>
        <end position="33"/>
    </location>
</feature>
<dbReference type="GO" id="GO:0043022">
    <property type="term" value="F:ribosome binding"/>
    <property type="evidence" value="ECO:0007669"/>
    <property type="project" value="TreeGrafter"/>
</dbReference>
<dbReference type="PROSITE" id="PS51712">
    <property type="entry name" value="G_ENGA"/>
    <property type="match status" value="1"/>
</dbReference>
<dbReference type="Gene3D" id="3.30.300.20">
    <property type="match status" value="1"/>
</dbReference>
<dbReference type="GO" id="GO:0016887">
    <property type="term" value="F:ATP hydrolysis activity"/>
    <property type="evidence" value="ECO:0007669"/>
    <property type="project" value="InterPro"/>
</dbReference>
<evidence type="ECO:0000256" key="3">
    <source>
        <dbReference type="ARBA" id="ARBA00022517"/>
    </source>
</evidence>
<keyword evidence="5" id="KW-0677">Repeat</keyword>
<keyword evidence="6" id="KW-0547">Nucleotide-binding</keyword>
<dbReference type="PRINTS" id="PR00326">
    <property type="entry name" value="GTP1OBG"/>
</dbReference>
<dbReference type="InterPro" id="IPR032859">
    <property type="entry name" value="KH_dom-like"/>
</dbReference>
<keyword evidence="11 16" id="KW-0175">Coiled coil</keyword>
<feature type="region of interest" description="Disordered" evidence="17">
    <location>
        <begin position="207"/>
        <end position="227"/>
    </location>
</feature>
<dbReference type="GO" id="GO:0005525">
    <property type="term" value="F:GTP binding"/>
    <property type="evidence" value="ECO:0007669"/>
    <property type="project" value="UniProtKB-KW"/>
</dbReference>
<keyword evidence="4 15" id="KW-0479">Metal-binding</keyword>
<comment type="caution">
    <text evidence="20">The sequence shown here is derived from an EMBL/GenBank/DDBJ whole genome shotgun (WGS) entry which is preliminary data.</text>
</comment>
<dbReference type="GO" id="GO:0042254">
    <property type="term" value="P:ribosome biogenesis"/>
    <property type="evidence" value="ECO:0007669"/>
    <property type="project" value="UniProtKB-KW"/>
</dbReference>
<gene>
    <name evidence="20" type="ORF">CHS0354_024180</name>
</gene>
<dbReference type="InterPro" id="IPR006073">
    <property type="entry name" value="GTP-bd"/>
</dbReference>
<dbReference type="Pfam" id="PF13558">
    <property type="entry name" value="SbcC_Walker_B"/>
    <property type="match status" value="1"/>
</dbReference>
<dbReference type="NCBIfam" id="TIGR03594">
    <property type="entry name" value="GTPase_EngA"/>
    <property type="match status" value="1"/>
</dbReference>
<dbReference type="FunFam" id="3.40.50.300:FF:000040">
    <property type="entry name" value="GTPase Der"/>
    <property type="match status" value="1"/>
</dbReference>
<evidence type="ECO:0000256" key="11">
    <source>
        <dbReference type="ARBA" id="ARBA00023054"/>
    </source>
</evidence>
<feature type="domain" description="EngA-type G" evidence="19">
    <location>
        <begin position="1449"/>
        <end position="1626"/>
    </location>
</feature>
<feature type="coiled-coil region" evidence="16">
    <location>
        <begin position="657"/>
        <end position="698"/>
    </location>
</feature>
<dbReference type="Pfam" id="PF13476">
    <property type="entry name" value="AAA_23"/>
    <property type="match status" value="1"/>
</dbReference>
<keyword evidence="3" id="KW-0690">Ribosome biogenesis</keyword>
<evidence type="ECO:0000256" key="2">
    <source>
        <dbReference type="ARBA" id="ARBA00020953"/>
    </source>
</evidence>
<protein>
    <recommendedName>
        <fullName evidence="2">GTPase Der</fullName>
    </recommendedName>
    <alternativeName>
        <fullName evidence="14">GTP-binding protein EngA</fullName>
    </alternativeName>
</protein>
<dbReference type="Proteomes" id="UP001195483">
    <property type="component" value="Unassembled WGS sequence"/>
</dbReference>
<feature type="coiled-coil region" evidence="16">
    <location>
        <begin position="785"/>
        <end position="815"/>
    </location>
</feature>
<reference evidence="20" key="2">
    <citation type="journal article" date="2021" name="Genome Biol. Evol.">
        <title>Developing a high-quality reference genome for a parasitic bivalve with doubly uniparental inheritance (Bivalvia: Unionida).</title>
        <authorList>
            <person name="Smith C.H."/>
        </authorList>
    </citation>
    <scope>NUCLEOTIDE SEQUENCE</scope>
    <source>
        <strain evidence="20">CHS0354</strain>
        <tissue evidence="20">Mantle</tissue>
    </source>
</reference>
<reference evidence="20" key="1">
    <citation type="journal article" date="2021" name="Genome Biol. Evol.">
        <title>A High-Quality Reference Genome for a Parasitic Bivalve with Doubly Uniparental Inheritance (Bivalvia: Unionida).</title>
        <authorList>
            <person name="Smith C.H."/>
        </authorList>
    </citation>
    <scope>NUCLEOTIDE SEQUENCE</scope>
    <source>
        <strain evidence="20">CHS0354</strain>
    </source>
</reference>
<feature type="compositionally biased region" description="Low complexity" evidence="17">
    <location>
        <begin position="62"/>
        <end position="77"/>
    </location>
</feature>
<dbReference type="SUPFAM" id="SSF75712">
    <property type="entry name" value="Rad50 coiled-coil Zn hook"/>
    <property type="match status" value="1"/>
</dbReference>
<keyword evidence="10" id="KW-0067">ATP-binding</keyword>
<feature type="compositionally biased region" description="Polar residues" evidence="17">
    <location>
        <begin position="78"/>
        <end position="90"/>
    </location>
</feature>
<feature type="domain" description="Zinc-hook" evidence="18">
    <location>
        <begin position="802"/>
        <end position="900"/>
    </location>
</feature>
<evidence type="ECO:0000313" key="20">
    <source>
        <dbReference type="EMBL" id="KAK3582626.1"/>
    </source>
</evidence>
<dbReference type="InterPro" id="IPR031166">
    <property type="entry name" value="G_ENGA"/>
</dbReference>
<evidence type="ECO:0000256" key="5">
    <source>
        <dbReference type="ARBA" id="ARBA00022737"/>
    </source>
</evidence>
<sequence length="1710" mass="193827">MFDLFFWAIQSANNATPAGNNATPAGNDATPAGNDATPAGNDVTPAGNDVTPAGNDATTAGNDVTTAGNDATTAGNDVTTAGNDVTTAGNDITTAGNDITPAGNEHIADASISVIQLTSAPLTNVLVAIITGSGLGCLEESAQESRKKLKILRNNMQRFLYSHKNKFVSFEDFIKIVQNEHTAIVLEDTGELESGVEDVYVSEEKLTHLSADDQPKKEDSDKNSRGIELLHGDRSSFIYREDKNDISFENDISTRADATSTHPVTESNTNHTKRILVKPKPKYIFKTRRDEDEVQHDDINNVLEHHEVSTSDVTAHDQKVGEPISVERVNKVKRIADLDAYFDPKEKKRIIKKVFKKNEDLYLQSIRDLNNIETWQEGVKYIENEIFAKFKVDIFSDEALLFTDKAHAIMIPKRLEISNFLSYSEVPQILNFDLFSLVCLAGENGAGKSSLMEAIPWAIWGKARATNEHIIRRGASSARVIFDFSQKQQNYRIIRSSHLTEPRHILDLQLILDSNNPDSEYSFKSLSESTIKKTQEKIDSLVGISYGTFVHTCFLSQGEADLFMKAKPAERKLALGEILQLSEYQTYSEKANEKVNTLKKDIIKYEAERNALSFDEKILPALNLQINTHKTERLKIADEIRAQKGRQIEYEQKLELIIKNEKELIKLQTIYSNLEKEHEQLEFDISTASNKRNEAEKVLRTKPDLESKFNRLNLIHSELEIAERKYHVATKLTNDKEAAEAKLLAEKKLFSTNVVQLNEQCQAIILERNKSQNPSEIKYDLLDKSQKLQSHISQLEQALSNYEQVKKDLDTSKNDLTKHRSDLNHILEDQEKITASALQLKSLKEQVCPTCKTQLNDNTKSEIIENFRNEYKFLDNQKKAIEQALKEYEDKTKQLMLQLKRLDEDKKTLDEKKLELTKINAKLHHIDEDIARTAQSEERLRQLKINIKDRERNFKAIENDLTNTINQIQQNIKSTGYEPLAYAKLKEEATLLAKSEKDYYKLIEVENSVVHYNEELEKLKDRLTINSNERKNISSQIAKLRLSNTDKAELNNKLSTIQRDIENLRIKDSTLENEIIHLSQECARYQDKAEKITALNNIIKETEIEANEYDMLKRAFDKDGVQSFLIRESIPQLEHTTNSLLSRITNNKTSIKIKTDEITKSTQPKVRHVMDIDISDESGNIRPYETFSGGERFKVDFSLRVGLSKLLASQRNFNIQLLVIDEGFGTQDSEGIAALIETIQTIESDFAKIIIISHIDEVKDSFLEKITIKKDALHVAIIGRPNVGKSTLFNRIIGTLNAIVDDEEGVTRDRNIYLTSWNGKEYFITDTGGYNENQDSMSKEIVKQVLYAISESDVILFVVDARVGVAVLDEQIATILRKENAVSKTILVINKVDTYSIDTQSAPEFQALGLPFSINISSVNGNGVADLMDVFTARFSKNIDASPKKMDLIRVAVVGRPNVGKSCFVNAILGENRHIVNPIAGTTRDSIDSYFTRNKHSFVLIDTAGLRKRIKIPRHETIEYFSTTRTIRSIERADVVIVMIDAVSELDRQDMRIIDEVKKKKRGMVLCVNKWDLIEKDSKTADAWISDYKAKLGTLSFVPIVFISALTKQRVFKVIDLAHEIWNVRKKRISTNTLNSTLLPIIAKSPPWSKSGKEIKIKYVSQLSIDPPLFAFFGSNAKLITTSYERFLEGLIRKHFSFDGTVIEIQFRLK</sequence>
<dbReference type="PROSITE" id="PS51131">
    <property type="entry name" value="ZN_HOOK"/>
    <property type="match status" value="1"/>
</dbReference>
<evidence type="ECO:0000256" key="7">
    <source>
        <dbReference type="ARBA" id="ARBA00022763"/>
    </source>
</evidence>
<evidence type="ECO:0000313" key="21">
    <source>
        <dbReference type="Proteomes" id="UP001195483"/>
    </source>
</evidence>
<keyword evidence="9 15" id="KW-0862">Zinc</keyword>
<dbReference type="PANTHER" id="PTHR43834:SF6">
    <property type="entry name" value="GTPASE DER"/>
    <property type="match status" value="1"/>
</dbReference>
<dbReference type="Gene3D" id="3.40.50.300">
    <property type="entry name" value="P-loop containing nucleotide triphosphate hydrolases"/>
    <property type="match status" value="4"/>
</dbReference>
<dbReference type="SUPFAM" id="SSF52540">
    <property type="entry name" value="P-loop containing nucleoside triphosphate hydrolases"/>
    <property type="match status" value="4"/>
</dbReference>
<feature type="coiled-coil region" evidence="16">
    <location>
        <begin position="1002"/>
        <end position="1105"/>
    </location>
</feature>
<dbReference type="HAMAP" id="MF_00195">
    <property type="entry name" value="GTPase_Der"/>
    <property type="match status" value="1"/>
</dbReference>
<dbReference type="NCBIfam" id="TIGR00231">
    <property type="entry name" value="small_GTP"/>
    <property type="match status" value="2"/>
</dbReference>
<dbReference type="InterPro" id="IPR038729">
    <property type="entry name" value="Rad50/SbcC_AAA"/>
</dbReference>
<reference evidence="20" key="3">
    <citation type="submission" date="2023-05" db="EMBL/GenBank/DDBJ databases">
        <authorList>
            <person name="Smith C.H."/>
        </authorList>
    </citation>
    <scope>NUCLEOTIDE SEQUENCE</scope>
    <source>
        <strain evidence="20">CHS0354</strain>
        <tissue evidence="20">Mantle</tissue>
    </source>
</reference>
<keyword evidence="7" id="KW-0227">DNA damage</keyword>
<dbReference type="GO" id="GO:0005524">
    <property type="term" value="F:ATP binding"/>
    <property type="evidence" value="ECO:0007669"/>
    <property type="project" value="UniProtKB-KW"/>
</dbReference>
<evidence type="ECO:0000259" key="19">
    <source>
        <dbReference type="PROSITE" id="PS51712"/>
    </source>
</evidence>
<evidence type="ECO:0000256" key="6">
    <source>
        <dbReference type="ARBA" id="ARBA00022741"/>
    </source>
</evidence>
<evidence type="ECO:0000256" key="17">
    <source>
        <dbReference type="SAM" id="MobiDB-lite"/>
    </source>
</evidence>
<evidence type="ECO:0000256" key="13">
    <source>
        <dbReference type="ARBA" id="ARBA00023204"/>
    </source>
</evidence>
<evidence type="ECO:0000256" key="15">
    <source>
        <dbReference type="PROSITE-ProRule" id="PRU00471"/>
    </source>
</evidence>
<feature type="region of interest" description="Disordered" evidence="17">
    <location>
        <begin position="14"/>
        <end position="90"/>
    </location>
</feature>
<dbReference type="CDD" id="cd01895">
    <property type="entry name" value="EngA2"/>
    <property type="match status" value="1"/>
</dbReference>
<feature type="binding site" evidence="15">
    <location>
        <position position="848"/>
    </location>
    <ligand>
        <name>Zn(2+)</name>
        <dbReference type="ChEBI" id="CHEBI:29105"/>
    </ligand>
</feature>
<evidence type="ECO:0000256" key="1">
    <source>
        <dbReference type="ARBA" id="ARBA00008279"/>
    </source>
</evidence>
<dbReference type="InterPro" id="IPR016484">
    <property type="entry name" value="GTPase_Der"/>
</dbReference>
<dbReference type="Gene3D" id="1.10.287.510">
    <property type="entry name" value="Helix hairpin bin"/>
    <property type="match status" value="1"/>
</dbReference>
<evidence type="ECO:0000259" key="18">
    <source>
        <dbReference type="PROSITE" id="PS51131"/>
    </source>
</evidence>
<feature type="coiled-coil region" evidence="16">
    <location>
        <begin position="864"/>
        <end position="960"/>
    </location>
</feature>